<name>A0A0D2RWF6_GOSRA</name>
<gene>
    <name evidence="1" type="ORF">B456_012G022100</name>
</gene>
<reference evidence="1 2" key="1">
    <citation type="journal article" date="2012" name="Nature">
        <title>Repeated polyploidization of Gossypium genomes and the evolution of spinnable cotton fibres.</title>
        <authorList>
            <person name="Paterson A.H."/>
            <person name="Wendel J.F."/>
            <person name="Gundlach H."/>
            <person name="Guo H."/>
            <person name="Jenkins J."/>
            <person name="Jin D."/>
            <person name="Llewellyn D."/>
            <person name="Showmaker K.C."/>
            <person name="Shu S."/>
            <person name="Udall J."/>
            <person name="Yoo M.J."/>
            <person name="Byers R."/>
            <person name="Chen W."/>
            <person name="Doron-Faigenboim A."/>
            <person name="Duke M.V."/>
            <person name="Gong L."/>
            <person name="Grimwood J."/>
            <person name="Grover C."/>
            <person name="Grupp K."/>
            <person name="Hu G."/>
            <person name="Lee T.H."/>
            <person name="Li J."/>
            <person name="Lin L."/>
            <person name="Liu T."/>
            <person name="Marler B.S."/>
            <person name="Page J.T."/>
            <person name="Roberts A.W."/>
            <person name="Romanel E."/>
            <person name="Sanders W.S."/>
            <person name="Szadkowski E."/>
            <person name="Tan X."/>
            <person name="Tang H."/>
            <person name="Xu C."/>
            <person name="Wang J."/>
            <person name="Wang Z."/>
            <person name="Zhang D."/>
            <person name="Zhang L."/>
            <person name="Ashrafi H."/>
            <person name="Bedon F."/>
            <person name="Bowers J.E."/>
            <person name="Brubaker C.L."/>
            <person name="Chee P.W."/>
            <person name="Das S."/>
            <person name="Gingle A.R."/>
            <person name="Haigler C.H."/>
            <person name="Harker D."/>
            <person name="Hoffmann L.V."/>
            <person name="Hovav R."/>
            <person name="Jones D.C."/>
            <person name="Lemke C."/>
            <person name="Mansoor S."/>
            <person name="ur Rahman M."/>
            <person name="Rainville L.N."/>
            <person name="Rambani A."/>
            <person name="Reddy U.K."/>
            <person name="Rong J.K."/>
            <person name="Saranga Y."/>
            <person name="Scheffler B.E."/>
            <person name="Scheffler J.A."/>
            <person name="Stelly D.M."/>
            <person name="Triplett B.A."/>
            <person name="Van Deynze A."/>
            <person name="Vaslin M.F."/>
            <person name="Waghmare V.N."/>
            <person name="Walford S.A."/>
            <person name="Wright R.J."/>
            <person name="Zaki E.A."/>
            <person name="Zhang T."/>
            <person name="Dennis E.S."/>
            <person name="Mayer K.F."/>
            <person name="Peterson D.G."/>
            <person name="Rokhsar D.S."/>
            <person name="Wang X."/>
            <person name="Schmutz J."/>
        </authorList>
    </citation>
    <scope>NUCLEOTIDE SEQUENCE [LARGE SCALE GENOMIC DNA]</scope>
</reference>
<evidence type="ECO:0000313" key="1">
    <source>
        <dbReference type="EMBL" id="KJB75057.1"/>
    </source>
</evidence>
<dbReference type="AlphaFoldDB" id="A0A0D2RWF6"/>
<proteinExistence type="predicted"/>
<keyword evidence="2" id="KW-1185">Reference proteome</keyword>
<dbReference type="EMBL" id="CM001751">
    <property type="protein sequence ID" value="KJB75057.1"/>
    <property type="molecule type" value="Genomic_DNA"/>
</dbReference>
<sequence length="96" mass="10955">MMVSWFPGIQIEKGICSFLRSKNLSRVIRSLHDKRMLSLSQVKSSPKVIKIQVLVNLYPSSSSIAHIPVHCKAKMESNEKTKIQYLVHALKDNEPH</sequence>
<dbReference type="Gramene" id="KJB75057">
    <property type="protein sequence ID" value="KJB75057"/>
    <property type="gene ID" value="B456_012G022100"/>
</dbReference>
<protein>
    <submittedName>
        <fullName evidence="1">Uncharacterized protein</fullName>
    </submittedName>
</protein>
<accession>A0A0D2RWF6</accession>
<evidence type="ECO:0000313" key="2">
    <source>
        <dbReference type="Proteomes" id="UP000032304"/>
    </source>
</evidence>
<organism evidence="1 2">
    <name type="scientific">Gossypium raimondii</name>
    <name type="common">Peruvian cotton</name>
    <name type="synonym">Gossypium klotzschianum subsp. raimondii</name>
    <dbReference type="NCBI Taxonomy" id="29730"/>
    <lineage>
        <taxon>Eukaryota</taxon>
        <taxon>Viridiplantae</taxon>
        <taxon>Streptophyta</taxon>
        <taxon>Embryophyta</taxon>
        <taxon>Tracheophyta</taxon>
        <taxon>Spermatophyta</taxon>
        <taxon>Magnoliopsida</taxon>
        <taxon>eudicotyledons</taxon>
        <taxon>Gunneridae</taxon>
        <taxon>Pentapetalae</taxon>
        <taxon>rosids</taxon>
        <taxon>malvids</taxon>
        <taxon>Malvales</taxon>
        <taxon>Malvaceae</taxon>
        <taxon>Malvoideae</taxon>
        <taxon>Gossypium</taxon>
    </lineage>
</organism>
<dbReference type="Proteomes" id="UP000032304">
    <property type="component" value="Chromosome 12"/>
</dbReference>